<gene>
    <name evidence="2" type="ORF">HF519_29375</name>
</gene>
<keyword evidence="3" id="KW-1185">Reference proteome</keyword>
<dbReference type="PANTHER" id="PTHR36933">
    <property type="entry name" value="SLL0788 PROTEIN"/>
    <property type="match status" value="1"/>
</dbReference>
<comment type="caution">
    <text evidence="2">The sequence shown here is derived from an EMBL/GenBank/DDBJ whole genome shotgun (WGS) entry which is preliminary data.</text>
</comment>
<protein>
    <submittedName>
        <fullName evidence="2">DUF305 domain-containing protein</fullName>
    </submittedName>
</protein>
<evidence type="ECO:0000313" key="3">
    <source>
        <dbReference type="Proteomes" id="UP000586918"/>
    </source>
</evidence>
<dbReference type="Gene3D" id="1.20.1260.10">
    <property type="match status" value="1"/>
</dbReference>
<organism evidence="2 3">
    <name type="scientific">Pseudonocardia bannensis</name>
    <dbReference type="NCBI Taxonomy" id="630973"/>
    <lineage>
        <taxon>Bacteria</taxon>
        <taxon>Bacillati</taxon>
        <taxon>Actinomycetota</taxon>
        <taxon>Actinomycetes</taxon>
        <taxon>Pseudonocardiales</taxon>
        <taxon>Pseudonocardiaceae</taxon>
        <taxon>Pseudonocardia</taxon>
    </lineage>
</organism>
<evidence type="ECO:0000313" key="2">
    <source>
        <dbReference type="EMBL" id="NMH95579.1"/>
    </source>
</evidence>
<accession>A0A848DSW9</accession>
<dbReference type="Pfam" id="PF03713">
    <property type="entry name" value="DUF305"/>
    <property type="match status" value="1"/>
</dbReference>
<dbReference type="InterPro" id="IPR005183">
    <property type="entry name" value="DUF305_CopM-like"/>
</dbReference>
<dbReference type="PANTHER" id="PTHR36933:SF1">
    <property type="entry name" value="SLL0788 PROTEIN"/>
    <property type="match status" value="1"/>
</dbReference>
<proteinExistence type="predicted"/>
<sequence length="193" mass="20920">PSPSPAPAATADAHNQADVRFAGGMIVHHRQALEMSRLVPDRSTNPQVADLARRIEAAQGPEIATMGAMLERWGADEAVHTDHDPMDHSGTDFESMDHGAMDDMDHGGADHGGADHGDGMMTAEEMAQLDRSSGPEFDRLFLQLMIVHHEGAVRMAQTQIDQGSDPEARDLARAIIDAQRSEIDEMRVLLAQV</sequence>
<feature type="domain" description="DUF305" evidence="1">
    <location>
        <begin position="18"/>
        <end position="189"/>
    </location>
</feature>
<reference evidence="2 3" key="1">
    <citation type="submission" date="2020-04" db="EMBL/GenBank/DDBJ databases">
        <authorList>
            <person name="Klaysubun C."/>
            <person name="Duangmal K."/>
            <person name="Lipun K."/>
        </authorList>
    </citation>
    <scope>NUCLEOTIDE SEQUENCE [LARGE SCALE GENOMIC DNA]</scope>
    <source>
        <strain evidence="2 3">DSM 45300</strain>
    </source>
</reference>
<evidence type="ECO:0000259" key="1">
    <source>
        <dbReference type="Pfam" id="PF03713"/>
    </source>
</evidence>
<dbReference type="EMBL" id="JAAXKZ010000214">
    <property type="protein sequence ID" value="NMH95579.1"/>
    <property type="molecule type" value="Genomic_DNA"/>
</dbReference>
<dbReference type="InterPro" id="IPR012347">
    <property type="entry name" value="Ferritin-like"/>
</dbReference>
<dbReference type="RefSeq" id="WP_169416224.1">
    <property type="nucleotide sequence ID" value="NZ_JAAXKZ010000214.1"/>
</dbReference>
<dbReference type="Proteomes" id="UP000586918">
    <property type="component" value="Unassembled WGS sequence"/>
</dbReference>
<dbReference type="AlphaFoldDB" id="A0A848DSW9"/>
<name>A0A848DSW9_9PSEU</name>
<feature type="non-terminal residue" evidence="2">
    <location>
        <position position="1"/>
    </location>
</feature>